<protein>
    <submittedName>
        <fullName evidence="2">Uncharacterized protein</fullName>
    </submittedName>
</protein>
<dbReference type="OrthoDB" id="6695178at2"/>
<evidence type="ECO:0000313" key="3">
    <source>
        <dbReference type="Proteomes" id="UP000243463"/>
    </source>
</evidence>
<evidence type="ECO:0000256" key="1">
    <source>
        <dbReference type="SAM" id="SignalP"/>
    </source>
</evidence>
<gene>
    <name evidence="2" type="ORF">SAMN05444584_1896</name>
</gene>
<evidence type="ECO:0000313" key="2">
    <source>
        <dbReference type="EMBL" id="SNQ29922.1"/>
    </source>
</evidence>
<name>A0A217EHX8_9GAMM</name>
<reference evidence="3" key="1">
    <citation type="submission" date="2017-06" db="EMBL/GenBank/DDBJ databases">
        <authorList>
            <person name="Varghese N."/>
            <person name="Submissions S."/>
        </authorList>
    </citation>
    <scope>NUCLEOTIDE SEQUENCE [LARGE SCALE GENOMIC DNA]</scope>
    <source>
        <strain evidence="3">ANC 5114</strain>
    </source>
</reference>
<dbReference type="AlphaFoldDB" id="A0A217EHX8"/>
<organism evidence="2 3">
    <name type="scientific">Acinetobacter apis</name>
    <dbReference type="NCBI Taxonomy" id="1229165"/>
    <lineage>
        <taxon>Bacteria</taxon>
        <taxon>Pseudomonadati</taxon>
        <taxon>Pseudomonadota</taxon>
        <taxon>Gammaproteobacteria</taxon>
        <taxon>Moraxellales</taxon>
        <taxon>Moraxellaceae</taxon>
        <taxon>Acinetobacter</taxon>
    </lineage>
</organism>
<feature type="chain" id="PRO_5012035813" evidence="1">
    <location>
        <begin position="23"/>
        <end position="119"/>
    </location>
</feature>
<feature type="signal peptide" evidence="1">
    <location>
        <begin position="1"/>
        <end position="22"/>
    </location>
</feature>
<accession>A0A217EHX8</accession>
<dbReference type="RefSeq" id="WP_088824039.1">
    <property type="nucleotide sequence ID" value="NZ_FZLN01000003.1"/>
</dbReference>
<keyword evidence="3" id="KW-1185">Reference proteome</keyword>
<dbReference type="Proteomes" id="UP000243463">
    <property type="component" value="Unassembled WGS sequence"/>
</dbReference>
<sequence>MKTIKQALFLSSLMVAPVIAFAEAPTEPFTTSVGSVKAALGPQQALATSKGNSITIISPRTGISYTLGNTEGRSIVLQTDAIAEANSITAKRIVAVNPAVSETSQLAAEKALIGMTPQQ</sequence>
<proteinExistence type="predicted"/>
<dbReference type="EMBL" id="FZLN01000003">
    <property type="protein sequence ID" value="SNQ29922.1"/>
    <property type="molecule type" value="Genomic_DNA"/>
</dbReference>
<keyword evidence="1" id="KW-0732">Signal</keyword>